<gene>
    <name evidence="1" type="ORF">SEVIR_9G104300v2</name>
</gene>
<proteinExistence type="predicted"/>
<accession>A0A4U6STL9</accession>
<dbReference type="Gramene" id="TKV91554">
    <property type="protein sequence ID" value="TKV91554"/>
    <property type="gene ID" value="SEVIR_9G104300v2"/>
</dbReference>
<evidence type="ECO:0000313" key="2">
    <source>
        <dbReference type="Proteomes" id="UP000298652"/>
    </source>
</evidence>
<evidence type="ECO:0000313" key="1">
    <source>
        <dbReference type="EMBL" id="TKV91554.1"/>
    </source>
</evidence>
<dbReference type="Proteomes" id="UP000298652">
    <property type="component" value="Chromosome 9"/>
</dbReference>
<reference evidence="1" key="1">
    <citation type="submission" date="2019-03" db="EMBL/GenBank/DDBJ databases">
        <title>WGS assembly of Setaria viridis.</title>
        <authorList>
            <person name="Huang P."/>
            <person name="Jenkins J."/>
            <person name="Grimwood J."/>
            <person name="Barry K."/>
            <person name="Healey A."/>
            <person name="Mamidi S."/>
            <person name="Sreedasyam A."/>
            <person name="Shu S."/>
            <person name="Feldman M."/>
            <person name="Wu J."/>
            <person name="Yu Y."/>
            <person name="Chen C."/>
            <person name="Johnson J."/>
            <person name="Rokhsar D."/>
            <person name="Baxter I."/>
            <person name="Schmutz J."/>
            <person name="Brutnell T."/>
            <person name="Kellogg E."/>
        </authorList>
    </citation>
    <scope>NUCLEOTIDE SEQUENCE [LARGE SCALE GENOMIC DNA]</scope>
</reference>
<sequence>MVNCNGDYINPTNKPCTDVVKTINDLISQVNKEGILDQYVSLLHPNQGEMLHPNTID</sequence>
<organism evidence="1 2">
    <name type="scientific">Setaria viridis</name>
    <name type="common">Green bristlegrass</name>
    <name type="synonym">Setaria italica subsp. viridis</name>
    <dbReference type="NCBI Taxonomy" id="4556"/>
    <lineage>
        <taxon>Eukaryota</taxon>
        <taxon>Viridiplantae</taxon>
        <taxon>Streptophyta</taxon>
        <taxon>Embryophyta</taxon>
        <taxon>Tracheophyta</taxon>
        <taxon>Spermatophyta</taxon>
        <taxon>Magnoliopsida</taxon>
        <taxon>Liliopsida</taxon>
        <taxon>Poales</taxon>
        <taxon>Poaceae</taxon>
        <taxon>PACMAD clade</taxon>
        <taxon>Panicoideae</taxon>
        <taxon>Panicodae</taxon>
        <taxon>Paniceae</taxon>
        <taxon>Cenchrinae</taxon>
        <taxon>Setaria</taxon>
    </lineage>
</organism>
<protein>
    <submittedName>
        <fullName evidence="1">Uncharacterized protein</fullName>
    </submittedName>
</protein>
<dbReference type="AlphaFoldDB" id="A0A4U6STL9"/>
<name>A0A4U6STL9_SETVI</name>
<keyword evidence="2" id="KW-1185">Reference proteome</keyword>
<dbReference type="EMBL" id="CM016560">
    <property type="protein sequence ID" value="TKV91554.1"/>
    <property type="molecule type" value="Genomic_DNA"/>
</dbReference>